<reference evidence="2" key="2">
    <citation type="submission" date="2025-09" db="UniProtKB">
        <authorList>
            <consortium name="Ensembl"/>
        </authorList>
    </citation>
    <scope>IDENTIFICATION</scope>
</reference>
<dbReference type="InterPro" id="IPR006553">
    <property type="entry name" value="Leu-rich_rpt_Cys-con_subtyp"/>
</dbReference>
<evidence type="ECO:0008006" key="4">
    <source>
        <dbReference type="Google" id="ProtNLM"/>
    </source>
</evidence>
<dbReference type="GO" id="GO:0031146">
    <property type="term" value="P:SCF-dependent proteasomal ubiquitin-dependent protein catabolic process"/>
    <property type="evidence" value="ECO:0007669"/>
    <property type="project" value="TreeGrafter"/>
</dbReference>
<reference evidence="2" key="1">
    <citation type="submission" date="2025-08" db="UniProtKB">
        <authorList>
            <consortium name="Ensembl"/>
        </authorList>
    </citation>
    <scope>IDENTIFICATION</scope>
</reference>
<dbReference type="Gene3D" id="3.80.10.10">
    <property type="entry name" value="Ribonuclease Inhibitor"/>
    <property type="match status" value="3"/>
</dbReference>
<dbReference type="AlphaFoldDB" id="A0A674IHH9"/>
<sequence>MQSPRPQLTLRLSPPPAPHPLSSLQHSVPPQAHSAVPLSPPPPTSSRAVHRLALLWSLPGICIHHLILHMLSLLPTKGRRGRQLFPGCPLPCRFQENILYNIPATSASLAAIETLARRRVRCVSLTSLDSSTVSRDVIQAVSCHLGPHLQSLCLRGSSLTETAFVHLLLACPRLSSLDLSGCNSLFMSGTLLSKPETISQARRALTNLQDNYNSSALLSFRNLLRFLKERASNLRALDLSGTSITSPAMRALVQVEGLRLRELVLQNCSDLSNEAIGLLCTHQPHLTVLDLTGCSELSDRAALAVSAGLRALQSLGLGKLQRLTDGGFLGIAELRSLQRLDLSECSLVSGSELVKVCSTPELRPSLASLSFAFCSLLRELTDWGLLGVEEPREERNHRREVRARSGAWLMPVE</sequence>
<dbReference type="Proteomes" id="UP000472274">
    <property type="component" value="Unplaced"/>
</dbReference>
<dbReference type="PANTHER" id="PTHR13318">
    <property type="entry name" value="PARTNER OF PAIRED, ISOFORM B-RELATED"/>
    <property type="match status" value="1"/>
</dbReference>
<evidence type="ECO:0000256" key="1">
    <source>
        <dbReference type="SAM" id="MobiDB-lite"/>
    </source>
</evidence>
<dbReference type="InterPro" id="IPR032675">
    <property type="entry name" value="LRR_dom_sf"/>
</dbReference>
<evidence type="ECO:0000313" key="3">
    <source>
        <dbReference type="Proteomes" id="UP000472274"/>
    </source>
</evidence>
<dbReference type="PANTHER" id="PTHR13318:SF105">
    <property type="entry name" value="F-BOX_LRR-REPEAT PROTEIN 3"/>
    <property type="match status" value="1"/>
</dbReference>
<name>A0A674IHH9_9SAUR</name>
<gene>
    <name evidence="2" type="primary">LOC113406946</name>
</gene>
<dbReference type="GeneTree" id="ENSGT00940000160637"/>
<evidence type="ECO:0000313" key="2">
    <source>
        <dbReference type="Ensembl" id="ENSTMTP00000007227.1"/>
    </source>
</evidence>
<organism evidence="2 3">
    <name type="scientific">Terrapene triunguis</name>
    <name type="common">Three-toed box turtle</name>
    <dbReference type="NCBI Taxonomy" id="2587831"/>
    <lineage>
        <taxon>Eukaryota</taxon>
        <taxon>Metazoa</taxon>
        <taxon>Chordata</taxon>
        <taxon>Craniata</taxon>
        <taxon>Vertebrata</taxon>
        <taxon>Euteleostomi</taxon>
        <taxon>Archelosauria</taxon>
        <taxon>Testudinata</taxon>
        <taxon>Testudines</taxon>
        <taxon>Cryptodira</taxon>
        <taxon>Durocryptodira</taxon>
        <taxon>Testudinoidea</taxon>
        <taxon>Emydidae</taxon>
        <taxon>Terrapene</taxon>
    </lineage>
</organism>
<keyword evidence="3" id="KW-1185">Reference proteome</keyword>
<dbReference type="GO" id="GO:0019005">
    <property type="term" value="C:SCF ubiquitin ligase complex"/>
    <property type="evidence" value="ECO:0007669"/>
    <property type="project" value="TreeGrafter"/>
</dbReference>
<feature type="region of interest" description="Disordered" evidence="1">
    <location>
        <begin position="1"/>
        <end position="43"/>
    </location>
</feature>
<dbReference type="SUPFAM" id="SSF52047">
    <property type="entry name" value="RNI-like"/>
    <property type="match status" value="1"/>
</dbReference>
<protein>
    <recommendedName>
        <fullName evidence="4">Leucine rich repeat containing 29</fullName>
    </recommendedName>
</protein>
<dbReference type="InterPro" id="IPR001611">
    <property type="entry name" value="Leu-rich_rpt"/>
</dbReference>
<accession>A0A674IHH9</accession>
<dbReference type="SMART" id="SM00367">
    <property type="entry name" value="LRR_CC"/>
    <property type="match status" value="7"/>
</dbReference>
<dbReference type="Ensembl" id="ENSTMTT00000007471.1">
    <property type="protein sequence ID" value="ENSTMTP00000007227.1"/>
    <property type="gene ID" value="ENSTMTG00000005206.1"/>
</dbReference>
<dbReference type="Pfam" id="PF13516">
    <property type="entry name" value="LRR_6"/>
    <property type="match status" value="2"/>
</dbReference>
<proteinExistence type="predicted"/>